<dbReference type="SUPFAM" id="SSF52440">
    <property type="entry name" value="PreATP-grasp domain"/>
    <property type="match status" value="1"/>
</dbReference>
<dbReference type="FunFam" id="3.10.600.10:FF:000001">
    <property type="entry name" value="Pyruvate carboxylase"/>
    <property type="match status" value="1"/>
</dbReference>
<evidence type="ECO:0000256" key="3">
    <source>
        <dbReference type="ARBA" id="ARBA00022598"/>
    </source>
</evidence>
<feature type="binding site" evidence="10">
    <location>
        <position position="236"/>
    </location>
    <ligand>
        <name>ATP</name>
        <dbReference type="ChEBI" id="CHEBI:30616"/>
    </ligand>
</feature>
<evidence type="ECO:0000313" key="18">
    <source>
        <dbReference type="RefSeq" id="XP_015587972.1"/>
    </source>
</evidence>
<keyword evidence="18 19" id="KW-0670">Pyruvate</keyword>
<evidence type="ECO:0000256" key="4">
    <source>
        <dbReference type="ARBA" id="ARBA00022723"/>
    </source>
</evidence>
<dbReference type="PANTHER" id="PTHR43778:SF2">
    <property type="entry name" value="PYRUVATE CARBOXYLASE, MITOCHONDRIAL"/>
    <property type="match status" value="1"/>
</dbReference>
<dbReference type="GO" id="GO:0004736">
    <property type="term" value="F:pyruvate carboxylase activity"/>
    <property type="evidence" value="ECO:0007669"/>
    <property type="project" value="UniProtKB-EC"/>
</dbReference>
<dbReference type="SUPFAM" id="SSF51246">
    <property type="entry name" value="Rudiment single hybrid motif"/>
    <property type="match status" value="1"/>
</dbReference>
<dbReference type="FunFam" id="3.40.50.20:FF:000010">
    <property type="entry name" value="Propionyl-CoA carboxylase subunit alpha"/>
    <property type="match status" value="1"/>
</dbReference>
<feature type="binding site" evidence="10">
    <location>
        <position position="271"/>
    </location>
    <ligand>
        <name>ATP</name>
        <dbReference type="ChEBI" id="CHEBI:30616"/>
    </ligand>
</feature>
<dbReference type="Gene3D" id="2.40.50.100">
    <property type="match status" value="1"/>
</dbReference>
<dbReference type="GO" id="GO:0006094">
    <property type="term" value="P:gluconeogenesis"/>
    <property type="evidence" value="ECO:0007669"/>
    <property type="project" value="InterPro"/>
</dbReference>
<dbReference type="InterPro" id="IPR005481">
    <property type="entry name" value="BC-like_N"/>
</dbReference>
<proteinExistence type="predicted"/>
<dbReference type="Proteomes" id="UP000694920">
    <property type="component" value="Unplaced"/>
</dbReference>
<evidence type="ECO:0000256" key="8">
    <source>
        <dbReference type="PIRNR" id="PIRNR001594"/>
    </source>
</evidence>
<comment type="function">
    <text evidence="8">Catalyzes a 2-step reaction, involving the ATP-dependent carboxylation of the covalently attached biotin in the first step and the transfer of the carboxyl group to pyruvate in the second.</text>
</comment>
<dbReference type="CTD" id="36020"/>
<evidence type="ECO:0000256" key="7">
    <source>
        <dbReference type="ARBA" id="ARBA00023267"/>
    </source>
</evidence>
<name>A0AAJ7RB04_CEPCN</name>
<dbReference type="InterPro" id="IPR011054">
    <property type="entry name" value="Rudment_hybrid_motif"/>
</dbReference>
<dbReference type="FunFam" id="3.30.1490.20:FF:000018">
    <property type="entry name" value="Biotin carboxylase"/>
    <property type="match status" value="1"/>
</dbReference>
<dbReference type="RefSeq" id="XP_015587974.1">
    <property type="nucleotide sequence ID" value="XM_015732488.2"/>
</dbReference>
<dbReference type="KEGG" id="ccin:107264335"/>
<evidence type="ECO:0000313" key="17">
    <source>
        <dbReference type="Proteomes" id="UP000694920"/>
    </source>
</evidence>
<comment type="cofactor">
    <cofactor evidence="1 8">
        <name>biotin</name>
        <dbReference type="ChEBI" id="CHEBI:57586"/>
    </cofactor>
</comment>
<evidence type="ECO:0000256" key="2">
    <source>
        <dbReference type="ARBA" id="ARBA00013057"/>
    </source>
</evidence>
<organism evidence="17 21">
    <name type="scientific">Cephus cinctus</name>
    <name type="common">Wheat stem sawfly</name>
    <dbReference type="NCBI Taxonomy" id="211228"/>
    <lineage>
        <taxon>Eukaryota</taxon>
        <taxon>Metazoa</taxon>
        <taxon>Ecdysozoa</taxon>
        <taxon>Arthropoda</taxon>
        <taxon>Hexapoda</taxon>
        <taxon>Insecta</taxon>
        <taxon>Pterygota</taxon>
        <taxon>Neoptera</taxon>
        <taxon>Endopterygota</taxon>
        <taxon>Hymenoptera</taxon>
        <taxon>Cephoidea</taxon>
        <taxon>Cephidae</taxon>
        <taxon>Cephus</taxon>
    </lineage>
</organism>
<feature type="domain" description="Lipoyl-binding" evidence="13">
    <location>
        <begin position="1128"/>
        <end position="1197"/>
    </location>
</feature>
<dbReference type="Gene3D" id="3.20.20.70">
    <property type="entry name" value="Aldolase class I"/>
    <property type="match status" value="1"/>
</dbReference>
<dbReference type="AlphaFoldDB" id="A0AAJ7RB04"/>
<dbReference type="RefSeq" id="XP_015587973.1">
    <property type="nucleotide sequence ID" value="XM_015732487.2"/>
</dbReference>
<evidence type="ECO:0000313" key="19">
    <source>
        <dbReference type="RefSeq" id="XP_015587973.1"/>
    </source>
</evidence>
<feature type="active site" evidence="9">
    <location>
        <position position="328"/>
    </location>
</feature>
<dbReference type="CDD" id="cd06850">
    <property type="entry name" value="biotinyl_domain"/>
    <property type="match status" value="1"/>
</dbReference>
<feature type="domain" description="ATP-grasp" evidence="14">
    <location>
        <begin position="158"/>
        <end position="353"/>
    </location>
</feature>
<dbReference type="RefSeq" id="XP_024937126.1">
    <property type="nucleotide sequence ID" value="XM_025081358.1"/>
</dbReference>
<evidence type="ECO:0000256" key="6">
    <source>
        <dbReference type="ARBA" id="ARBA00022840"/>
    </source>
</evidence>
<dbReference type="SMART" id="SM00878">
    <property type="entry name" value="Biotin_carb_C"/>
    <property type="match status" value="1"/>
</dbReference>
<dbReference type="InterPro" id="IPR055268">
    <property type="entry name" value="PCB-like"/>
</dbReference>
<dbReference type="InterPro" id="IPR005930">
    <property type="entry name" value="Pyruv_COase"/>
</dbReference>
<feature type="binding site" evidence="11">
    <location>
        <position position="790"/>
    </location>
    <ligand>
        <name>Mn(2+)</name>
        <dbReference type="ChEBI" id="CHEBI:29035"/>
    </ligand>
</feature>
<dbReference type="GeneID" id="107264335"/>
<dbReference type="InterPro" id="IPR011764">
    <property type="entry name" value="Biotin_carboxylation_dom"/>
</dbReference>
<feature type="binding site" evidence="10">
    <location>
        <position position="152"/>
    </location>
    <ligand>
        <name>ATP</name>
        <dbReference type="ChEBI" id="CHEBI:30616"/>
    </ligand>
</feature>
<feature type="modified residue" description="N6-biotinyllysine" evidence="12">
    <location>
        <position position="1163"/>
    </location>
</feature>
<feature type="binding site" evidence="10">
    <location>
        <position position="663"/>
    </location>
    <ligand>
        <name>substrate</name>
    </ligand>
</feature>
<reference evidence="18 19" key="1">
    <citation type="submission" date="2025-04" db="UniProtKB">
        <authorList>
            <consortium name="RefSeq"/>
        </authorList>
    </citation>
    <scope>IDENTIFICATION</scope>
</reference>
<dbReference type="FunFam" id="2.40.50.100:FF:000003">
    <property type="entry name" value="Acetyl-CoA carboxylase biotin carboxyl carrier protein"/>
    <property type="match status" value="1"/>
</dbReference>
<dbReference type="InterPro" id="IPR016185">
    <property type="entry name" value="PreATP-grasp_dom_sf"/>
</dbReference>
<dbReference type="NCBIfam" id="TIGR01235">
    <property type="entry name" value="pyruv_carbox"/>
    <property type="match status" value="1"/>
</dbReference>
<keyword evidence="3 8" id="KW-0436">Ligase</keyword>
<dbReference type="InterPro" id="IPR005479">
    <property type="entry name" value="CPAse_ATP-bd"/>
</dbReference>
<feature type="modified residue" description="N6-carboxylysine" evidence="12">
    <location>
        <position position="760"/>
    </location>
</feature>
<dbReference type="EC" id="6.4.1.1" evidence="2 8"/>
<dbReference type="Gene3D" id="3.10.600.10">
    <property type="entry name" value="pyruvate carboxylase f1077a mutant domain"/>
    <property type="match status" value="2"/>
</dbReference>
<dbReference type="InterPro" id="IPR013785">
    <property type="entry name" value="Aldolase_TIM"/>
</dbReference>
<evidence type="ECO:0000259" key="16">
    <source>
        <dbReference type="PROSITE" id="PS50991"/>
    </source>
</evidence>
<evidence type="ECO:0000256" key="12">
    <source>
        <dbReference type="PIRSR" id="PIRSR001594-4"/>
    </source>
</evidence>
<dbReference type="InterPro" id="IPR003379">
    <property type="entry name" value="Carboxylase_cons_dom"/>
</dbReference>
<dbReference type="SUPFAM" id="SSF51569">
    <property type="entry name" value="Aldolase"/>
    <property type="match status" value="1"/>
</dbReference>
<evidence type="ECO:0000313" key="20">
    <source>
        <dbReference type="RefSeq" id="XP_015587974.1"/>
    </source>
</evidence>
<dbReference type="PROSITE" id="PS00867">
    <property type="entry name" value="CPSASE_2"/>
    <property type="match status" value="1"/>
</dbReference>
<dbReference type="RefSeq" id="XP_015587972.1">
    <property type="nucleotide sequence ID" value="XM_015732486.2"/>
</dbReference>
<accession>A0AAJ7RB04</accession>
<evidence type="ECO:0000259" key="13">
    <source>
        <dbReference type="PROSITE" id="PS50968"/>
    </source>
</evidence>
<dbReference type="InterPro" id="IPR011761">
    <property type="entry name" value="ATP-grasp"/>
</dbReference>
<keyword evidence="7 8" id="KW-0092">Biotin</keyword>
<evidence type="ECO:0000256" key="9">
    <source>
        <dbReference type="PIRSR" id="PIRSR001594-1"/>
    </source>
</evidence>
<evidence type="ECO:0000313" key="22">
    <source>
        <dbReference type="RefSeq" id="XP_024937127.1"/>
    </source>
</evidence>
<keyword evidence="17" id="KW-1185">Reference proteome</keyword>
<feature type="binding site" description="via carbamate group" evidence="11">
    <location>
        <position position="760"/>
    </location>
    <ligand>
        <name>Mn(2+)</name>
        <dbReference type="ChEBI" id="CHEBI:29035"/>
    </ligand>
</feature>
<evidence type="ECO:0000259" key="14">
    <source>
        <dbReference type="PROSITE" id="PS50975"/>
    </source>
</evidence>
<dbReference type="Pfam" id="PF00364">
    <property type="entry name" value="Biotin_lipoyl"/>
    <property type="match status" value="1"/>
</dbReference>
<dbReference type="InterPro" id="IPR011053">
    <property type="entry name" value="Single_hybrid_motif"/>
</dbReference>
<feature type="binding site" evidence="11">
    <location>
        <position position="792"/>
    </location>
    <ligand>
        <name>Mn(2+)</name>
        <dbReference type="ChEBI" id="CHEBI:29035"/>
    </ligand>
</feature>
<keyword evidence="5 8" id="KW-0547">Nucleotide-binding</keyword>
<dbReference type="GO" id="GO:0009374">
    <property type="term" value="F:biotin binding"/>
    <property type="evidence" value="ECO:0007669"/>
    <property type="project" value="UniProtKB-ARBA"/>
</dbReference>
<dbReference type="PANTHER" id="PTHR43778">
    <property type="entry name" value="PYRUVATE CARBOXYLASE"/>
    <property type="match status" value="1"/>
</dbReference>
<dbReference type="Pfam" id="PF00289">
    <property type="entry name" value="Biotin_carb_N"/>
    <property type="match status" value="1"/>
</dbReference>
<feature type="binding site" evidence="11">
    <location>
        <position position="591"/>
    </location>
    <ligand>
        <name>Mn(2+)</name>
        <dbReference type="ChEBI" id="CHEBI:29035"/>
    </ligand>
</feature>
<evidence type="ECO:0000256" key="1">
    <source>
        <dbReference type="ARBA" id="ARBA00001953"/>
    </source>
</evidence>
<dbReference type="FunFam" id="3.20.20.70:FF:000033">
    <property type="entry name" value="Pyruvate carboxylase"/>
    <property type="match status" value="1"/>
</dbReference>
<feature type="domain" description="Pyruvate carboxyltransferase" evidence="16">
    <location>
        <begin position="582"/>
        <end position="851"/>
    </location>
</feature>
<dbReference type="Pfam" id="PF02786">
    <property type="entry name" value="CPSase_L_D2"/>
    <property type="match status" value="1"/>
</dbReference>
<dbReference type="InterPro" id="IPR000089">
    <property type="entry name" value="Biotin_lipoyl"/>
</dbReference>
<dbReference type="SUPFAM" id="SSF51230">
    <property type="entry name" value="Single hybrid motif"/>
    <property type="match status" value="1"/>
</dbReference>
<evidence type="ECO:0000256" key="10">
    <source>
        <dbReference type="PIRSR" id="PIRSR001594-2"/>
    </source>
</evidence>
<dbReference type="Pfam" id="PF02785">
    <property type="entry name" value="Biotin_carb_C"/>
    <property type="match status" value="1"/>
</dbReference>
<dbReference type="Pfam" id="PF00682">
    <property type="entry name" value="HMGL-like"/>
    <property type="match status" value="1"/>
</dbReference>
<feature type="binding site" evidence="10">
    <location>
        <position position="927"/>
    </location>
    <ligand>
        <name>substrate</name>
    </ligand>
</feature>
<gene>
    <name evidence="18 19 20 21 22" type="primary">LOC107264335</name>
</gene>
<dbReference type="Gene3D" id="3.30.470.20">
    <property type="entry name" value="ATP-grasp fold, B domain"/>
    <property type="match status" value="1"/>
</dbReference>
<dbReference type="PROSITE" id="PS50979">
    <property type="entry name" value="BC"/>
    <property type="match status" value="1"/>
</dbReference>
<dbReference type="NCBIfam" id="NF009554">
    <property type="entry name" value="PRK12999.1"/>
    <property type="match status" value="1"/>
</dbReference>
<dbReference type="SUPFAM" id="SSF89000">
    <property type="entry name" value="post-HMGL domain-like"/>
    <property type="match status" value="1"/>
</dbReference>
<dbReference type="GO" id="GO:0005524">
    <property type="term" value="F:ATP binding"/>
    <property type="evidence" value="ECO:0007669"/>
    <property type="project" value="UniProtKB-UniRule"/>
</dbReference>
<dbReference type="InterPro" id="IPR005482">
    <property type="entry name" value="Biotin_COase_C"/>
</dbReference>
<dbReference type="GO" id="GO:0005737">
    <property type="term" value="C:cytoplasm"/>
    <property type="evidence" value="ECO:0007669"/>
    <property type="project" value="TreeGrafter"/>
</dbReference>
<feature type="domain" description="Biotin carboxylation" evidence="15">
    <location>
        <begin position="36"/>
        <end position="486"/>
    </location>
</feature>
<keyword evidence="6 8" id="KW-0067">ATP-binding</keyword>
<evidence type="ECO:0000256" key="11">
    <source>
        <dbReference type="PIRSR" id="PIRSR001594-3"/>
    </source>
</evidence>
<dbReference type="CDD" id="cd07937">
    <property type="entry name" value="DRE_TIM_PC_TC_5S"/>
    <property type="match status" value="1"/>
</dbReference>
<dbReference type="Pfam" id="PF02436">
    <property type="entry name" value="PYC_OADA"/>
    <property type="match status" value="1"/>
</dbReference>
<dbReference type="PROSITE" id="PS50975">
    <property type="entry name" value="ATP_GRASP"/>
    <property type="match status" value="1"/>
</dbReference>
<keyword evidence="4 11" id="KW-0479">Metal-binding</keyword>
<sequence>MYTTHRACSALSKQRLTLQTWNITKRSCASDVEYRPIRSVLVANRGEIAIRVFRACNELGIRSVAIYSEQDKMQMHRQKADEGYVVGRGLPPVQAYLNIPEIIRIAKENDVDAIHPGYGFLSERSDFAQAVIDAGIRFIGPSPKVVQQMGDKVAARQAAIGAEVPIVPGTDGPVTSSDEAMEFCMKHGLPVIFKAAYGGGGRGMRVVRQMEEVREMFDRASSEAAAAFGNGAMFIEKFIERPRHIEVQLLGDQAGNVVHLYERDCSVQRRHQKVVEIAPAPRLDPKVRDKMTQHAVKLAKYVNYSNAGTVEFLADETGNFYFIEVNARLQVEHTVTEEITGIDLVQSQIRVAEGMTLPELGMTQDKIKPQGFAIQCRVTTEDPAKNFQPDTGRIEVFRSGEGMGIRLDSASAFAGAIISPYYDSLLVKVIAHAADLQSSCAKMNRALREFRVRGVKTNIPFLLNVLENQKFLNGIVDTYFIDENPQLFQFQQSQNRAQKLLNYLGSVLVNGPSTPLATSLKPAEIKPHIPQIAIDFAKLAAAEDANDVDAASVLEPPKGLRHILKEQGPEAFAKAVRAHKGLLLMDTTFRDAHQSLLATRVRSHDLLQISPYVTHKFNNLYSMENWGGATFDVALRFLHECPWERLEDMRKAIPNIPFQMLLRGANAVGYTNYPDNVVYKFCELAVQSGMDVFRVFDSLNYLPNLILGMEAAGKAGGVVEAAISYTGDVSDPNRTKYNLKYYTDLADELVKAGTHVLCIKDMAGLLKPEAAGLLIDAIRQKQPDVPIHIHTHDTAGAGVASMLACAKSGADVVDVAVDSMSGMTSQPSMGAIVASLQGTQYDTKLDLADISEYSAYWEQTRTLYGPFECTTTMRSGNADVYLNEIPGGQYTNLQFQAYSLGLGEFFEDVKKAYREANLLLGDIIKVTPSSKVVGDFAQFMVQNKLTADDVLKKAEELSFPKSVVEFLQGAIGEPYGGFPEPLRSKVLKDMPRVKGRPGASLKPLDFKALKEQLKESHPGVTDKDVMSAALYPEVTNDFLNFKETYGPVDKLETRIFLTGPKVGEEFEVTIEKGKTLGIKTLAMAEDLTPNGEREVFFEMNGQLRSVFIKDKEAVKELHIHPKAAKGDKNQVGAPMPGTVIDIRVKVGDTVEKGAALVVLSAMKMEMVVQAPKAGKIKTLDITQGMKLEGDDLLLTIE</sequence>
<dbReference type="GO" id="GO:0046872">
    <property type="term" value="F:metal ion binding"/>
    <property type="evidence" value="ECO:0007669"/>
    <property type="project" value="UniProtKB-KW"/>
</dbReference>
<dbReference type="PROSITE" id="PS50968">
    <property type="entry name" value="BIOTINYL_LIPOYL"/>
    <property type="match status" value="1"/>
</dbReference>
<dbReference type="RefSeq" id="XP_024937127.1">
    <property type="nucleotide sequence ID" value="XM_025081359.1"/>
</dbReference>
<protein>
    <recommendedName>
        <fullName evidence="2 8">Pyruvate carboxylase</fullName>
        <ecNumber evidence="2 8">6.4.1.1</ecNumber>
    </recommendedName>
</protein>
<dbReference type="FunFam" id="3.30.470.20:FF:000012">
    <property type="entry name" value="Pyruvate carboxylase"/>
    <property type="match status" value="1"/>
</dbReference>
<dbReference type="InterPro" id="IPR000891">
    <property type="entry name" value="PYR_CT"/>
</dbReference>
<dbReference type="PROSITE" id="PS50991">
    <property type="entry name" value="PYR_CT"/>
    <property type="match status" value="1"/>
</dbReference>
<dbReference type="NCBIfam" id="NF006761">
    <property type="entry name" value="PRK09282.1"/>
    <property type="match status" value="1"/>
</dbReference>
<evidence type="ECO:0000313" key="21">
    <source>
        <dbReference type="RefSeq" id="XP_024937126.1"/>
    </source>
</evidence>
<comment type="catalytic activity">
    <reaction evidence="8">
        <text>hydrogencarbonate + pyruvate + ATP = oxaloacetate + ADP + phosphate + H(+)</text>
        <dbReference type="Rhea" id="RHEA:20844"/>
        <dbReference type="ChEBI" id="CHEBI:15361"/>
        <dbReference type="ChEBI" id="CHEBI:15378"/>
        <dbReference type="ChEBI" id="CHEBI:16452"/>
        <dbReference type="ChEBI" id="CHEBI:17544"/>
        <dbReference type="ChEBI" id="CHEBI:30616"/>
        <dbReference type="ChEBI" id="CHEBI:43474"/>
        <dbReference type="ChEBI" id="CHEBI:456216"/>
        <dbReference type="EC" id="6.4.1.1"/>
    </reaction>
</comment>
<dbReference type="PIRSF" id="PIRSF001594">
    <property type="entry name" value="Pyruv_carbox"/>
    <property type="match status" value="1"/>
</dbReference>
<evidence type="ECO:0000259" key="15">
    <source>
        <dbReference type="PROSITE" id="PS50979"/>
    </source>
</evidence>
<dbReference type="SUPFAM" id="SSF56059">
    <property type="entry name" value="Glutathione synthetase ATP-binding domain-like"/>
    <property type="match status" value="1"/>
</dbReference>
<evidence type="ECO:0000256" key="5">
    <source>
        <dbReference type="ARBA" id="ARBA00022741"/>
    </source>
</evidence>